<protein>
    <submittedName>
        <fullName evidence="1">Uncharacterized protein</fullName>
    </submittedName>
</protein>
<evidence type="ECO:0000313" key="2">
    <source>
        <dbReference type="Proteomes" id="UP000805193"/>
    </source>
</evidence>
<comment type="caution">
    <text evidence="1">The sequence shown here is derived from an EMBL/GenBank/DDBJ whole genome shotgun (WGS) entry which is preliminary data.</text>
</comment>
<dbReference type="Proteomes" id="UP000805193">
    <property type="component" value="Unassembled WGS sequence"/>
</dbReference>
<gene>
    <name evidence="1" type="ORF">HPB47_026464</name>
</gene>
<name>A0AC60PYM3_IXOPE</name>
<evidence type="ECO:0000313" key="1">
    <source>
        <dbReference type="EMBL" id="KAG0426424.1"/>
    </source>
</evidence>
<dbReference type="EMBL" id="JABSTQ010009720">
    <property type="protein sequence ID" value="KAG0426424.1"/>
    <property type="molecule type" value="Genomic_DNA"/>
</dbReference>
<reference evidence="1 2" key="1">
    <citation type="journal article" date="2020" name="Cell">
        <title>Large-Scale Comparative Analyses of Tick Genomes Elucidate Their Genetic Diversity and Vector Capacities.</title>
        <authorList>
            <consortium name="Tick Genome and Microbiome Consortium (TIGMIC)"/>
            <person name="Jia N."/>
            <person name="Wang J."/>
            <person name="Shi W."/>
            <person name="Du L."/>
            <person name="Sun Y."/>
            <person name="Zhan W."/>
            <person name="Jiang J.F."/>
            <person name="Wang Q."/>
            <person name="Zhang B."/>
            <person name="Ji P."/>
            <person name="Bell-Sakyi L."/>
            <person name="Cui X.M."/>
            <person name="Yuan T.T."/>
            <person name="Jiang B.G."/>
            <person name="Yang W.F."/>
            <person name="Lam T.T."/>
            <person name="Chang Q.C."/>
            <person name="Ding S.J."/>
            <person name="Wang X.J."/>
            <person name="Zhu J.G."/>
            <person name="Ruan X.D."/>
            <person name="Zhao L."/>
            <person name="Wei J.T."/>
            <person name="Ye R.Z."/>
            <person name="Que T.C."/>
            <person name="Du C.H."/>
            <person name="Zhou Y.H."/>
            <person name="Cheng J.X."/>
            <person name="Dai P.F."/>
            <person name="Guo W.B."/>
            <person name="Han X.H."/>
            <person name="Huang E.J."/>
            <person name="Li L.F."/>
            <person name="Wei W."/>
            <person name="Gao Y.C."/>
            <person name="Liu J.Z."/>
            <person name="Shao H.Z."/>
            <person name="Wang X."/>
            <person name="Wang C.C."/>
            <person name="Yang T.C."/>
            <person name="Huo Q.B."/>
            <person name="Li W."/>
            <person name="Chen H.Y."/>
            <person name="Chen S.E."/>
            <person name="Zhou L.G."/>
            <person name="Ni X.B."/>
            <person name="Tian J.H."/>
            <person name="Sheng Y."/>
            <person name="Liu T."/>
            <person name="Pan Y.S."/>
            <person name="Xia L.Y."/>
            <person name="Li J."/>
            <person name="Zhao F."/>
            <person name="Cao W.C."/>
        </authorList>
    </citation>
    <scope>NUCLEOTIDE SEQUENCE [LARGE SCALE GENOMIC DNA]</scope>
    <source>
        <strain evidence="1">Iper-2018</strain>
    </source>
</reference>
<accession>A0AC60PYM3</accession>
<keyword evidence="2" id="KW-1185">Reference proteome</keyword>
<organism evidence="1 2">
    <name type="scientific">Ixodes persulcatus</name>
    <name type="common">Taiga tick</name>
    <dbReference type="NCBI Taxonomy" id="34615"/>
    <lineage>
        <taxon>Eukaryota</taxon>
        <taxon>Metazoa</taxon>
        <taxon>Ecdysozoa</taxon>
        <taxon>Arthropoda</taxon>
        <taxon>Chelicerata</taxon>
        <taxon>Arachnida</taxon>
        <taxon>Acari</taxon>
        <taxon>Parasitiformes</taxon>
        <taxon>Ixodida</taxon>
        <taxon>Ixodoidea</taxon>
        <taxon>Ixodidae</taxon>
        <taxon>Ixodinae</taxon>
        <taxon>Ixodes</taxon>
    </lineage>
</organism>
<proteinExistence type="predicted"/>
<sequence length="155" mass="17278">MAADVGHWTSTSELSFTVPANSVFLRKRNFGPIKRTDIHPVRHARPASRLHEDVAEPSSLLLAEDIARSNVKHEKTLQRLHFHKREHQESEAFATYVSALRRSGETCGYGAMLNEMICDRVVCGEEDVKVQDPLLFTKNLDLQTPLELATAAGAA</sequence>